<dbReference type="AlphaFoldDB" id="A0A5J6F3R2"/>
<keyword evidence="3" id="KW-1185">Reference proteome</keyword>
<organism evidence="2 3">
    <name type="scientific">Streptomyces nitrosporeus</name>
    <dbReference type="NCBI Taxonomy" id="28894"/>
    <lineage>
        <taxon>Bacteria</taxon>
        <taxon>Bacillati</taxon>
        <taxon>Actinomycetota</taxon>
        <taxon>Actinomycetes</taxon>
        <taxon>Kitasatosporales</taxon>
        <taxon>Streptomycetaceae</taxon>
        <taxon>Streptomyces</taxon>
    </lineage>
</organism>
<evidence type="ECO:0000313" key="3">
    <source>
        <dbReference type="Proteomes" id="UP000326178"/>
    </source>
</evidence>
<accession>A0A5J6F3R2</accession>
<feature type="compositionally biased region" description="Basic and acidic residues" evidence="1">
    <location>
        <begin position="83"/>
        <end position="94"/>
    </location>
</feature>
<dbReference type="KEGG" id="snk:CP967_00660"/>
<dbReference type="OrthoDB" id="4299333at2"/>
<dbReference type="EMBL" id="CP023702">
    <property type="protein sequence ID" value="QEU70667.1"/>
    <property type="molecule type" value="Genomic_DNA"/>
</dbReference>
<proteinExistence type="predicted"/>
<evidence type="ECO:0000313" key="2">
    <source>
        <dbReference type="EMBL" id="QEU70667.1"/>
    </source>
</evidence>
<evidence type="ECO:0000256" key="1">
    <source>
        <dbReference type="SAM" id="MobiDB-lite"/>
    </source>
</evidence>
<protein>
    <submittedName>
        <fullName evidence="2">Uncharacterized protein</fullName>
    </submittedName>
</protein>
<sequence>MTDRRPHGAARTAGRAQDPPVPRDPPDQQVREGEDPLGVPLPPDLGTSGDRAFAPGDGHTEEDLPELDESGAGRSVPRQGGAHPEHPVPDEPTG</sequence>
<gene>
    <name evidence="2" type="ORF">CP967_00660</name>
</gene>
<dbReference type="Proteomes" id="UP000326178">
    <property type="component" value="Chromosome"/>
</dbReference>
<feature type="region of interest" description="Disordered" evidence="1">
    <location>
        <begin position="1"/>
        <end position="94"/>
    </location>
</feature>
<dbReference type="RefSeq" id="WP_150486026.1">
    <property type="nucleotide sequence ID" value="NZ_BMUV01000011.1"/>
</dbReference>
<reference evidence="2 3" key="1">
    <citation type="submission" date="2017-09" db="EMBL/GenBank/DDBJ databases">
        <authorList>
            <person name="Lee N."/>
            <person name="Cho B.-K."/>
        </authorList>
    </citation>
    <scope>NUCLEOTIDE SEQUENCE [LARGE SCALE GENOMIC DNA]</scope>
    <source>
        <strain evidence="2 3">ATCC 12769</strain>
    </source>
</reference>
<name>A0A5J6F3R2_9ACTN</name>
<feature type="compositionally biased region" description="Basic and acidic residues" evidence="1">
    <location>
        <begin position="24"/>
        <end position="34"/>
    </location>
</feature>